<dbReference type="AlphaFoldDB" id="A0A255GZ20"/>
<feature type="region of interest" description="Disordered" evidence="1">
    <location>
        <begin position="63"/>
        <end position="88"/>
    </location>
</feature>
<feature type="transmembrane region" description="Helical" evidence="2">
    <location>
        <begin position="113"/>
        <end position="132"/>
    </location>
</feature>
<reference evidence="4 5" key="1">
    <citation type="submission" date="2017-07" db="EMBL/GenBank/DDBJ databases">
        <title>Draft whole genome sequences of clinical Proprionibacteriaceae strains.</title>
        <authorList>
            <person name="Bernier A.-M."/>
            <person name="Bernard K."/>
            <person name="Domingo M.-C."/>
        </authorList>
    </citation>
    <scope>NUCLEOTIDE SEQUENCE [LARGE SCALE GENOMIC DNA]</scope>
    <source>
        <strain evidence="4 5">NML 130396</strain>
    </source>
</reference>
<dbReference type="NCBIfam" id="TIGR01167">
    <property type="entry name" value="LPXTG_anchor"/>
    <property type="match status" value="1"/>
</dbReference>
<evidence type="ECO:0000259" key="3">
    <source>
        <dbReference type="Pfam" id="PF24346"/>
    </source>
</evidence>
<keyword evidence="2" id="KW-0472">Membrane</keyword>
<proteinExistence type="predicted"/>
<feature type="compositionally biased region" description="Low complexity" evidence="1">
    <location>
        <begin position="77"/>
        <end position="88"/>
    </location>
</feature>
<evidence type="ECO:0000256" key="2">
    <source>
        <dbReference type="SAM" id="Phobius"/>
    </source>
</evidence>
<keyword evidence="2" id="KW-1133">Transmembrane helix</keyword>
<keyword evidence="5" id="KW-1185">Reference proteome</keyword>
<accession>A0A255GZ20</accession>
<dbReference type="RefSeq" id="WP_094364256.1">
    <property type="nucleotide sequence ID" value="NZ_NMVQ01000023.1"/>
</dbReference>
<comment type="caution">
    <text evidence="4">The sequence shown here is derived from an EMBL/GenBank/DDBJ whole genome shotgun (WGS) entry which is preliminary data.</text>
</comment>
<name>A0A255GZ20_9ACTN</name>
<dbReference type="OrthoDB" id="134475at2"/>
<keyword evidence="2" id="KW-0812">Transmembrane</keyword>
<dbReference type="EMBL" id="NMVQ01000023">
    <property type="protein sequence ID" value="OYO20829.1"/>
    <property type="molecule type" value="Genomic_DNA"/>
</dbReference>
<evidence type="ECO:0000313" key="4">
    <source>
        <dbReference type="EMBL" id="OYO20829.1"/>
    </source>
</evidence>
<dbReference type="InterPro" id="IPR055354">
    <property type="entry name" value="DUF7507"/>
</dbReference>
<sequence length="139" mass="13588">MTNPSKVTIGNVAINDPLLSKLGITVTCQSTTLAPGAQTTCTSGTYTVTAADVAAGQIHNVATATGTLPPPPGGGTPPTVTSPPAEVAVPTKPLPAPVQPVPVAALPATGSPLGAFPAAGALALLILGGWLVRRGRRNG</sequence>
<dbReference type="Proteomes" id="UP000216311">
    <property type="component" value="Unassembled WGS sequence"/>
</dbReference>
<evidence type="ECO:0000313" key="5">
    <source>
        <dbReference type="Proteomes" id="UP000216311"/>
    </source>
</evidence>
<organism evidence="4 5">
    <name type="scientific">Enemella dayhoffiae</name>
    <dbReference type="NCBI Taxonomy" id="2016507"/>
    <lineage>
        <taxon>Bacteria</taxon>
        <taxon>Bacillati</taxon>
        <taxon>Actinomycetota</taxon>
        <taxon>Actinomycetes</taxon>
        <taxon>Propionibacteriales</taxon>
        <taxon>Propionibacteriaceae</taxon>
        <taxon>Enemella</taxon>
    </lineage>
</organism>
<feature type="domain" description="DUF7507" evidence="3">
    <location>
        <begin position="2"/>
        <end position="69"/>
    </location>
</feature>
<evidence type="ECO:0000256" key="1">
    <source>
        <dbReference type="SAM" id="MobiDB-lite"/>
    </source>
</evidence>
<gene>
    <name evidence="4" type="ORF">CGZ93_11400</name>
</gene>
<dbReference type="Pfam" id="PF24346">
    <property type="entry name" value="DUF7507"/>
    <property type="match status" value="1"/>
</dbReference>
<protein>
    <recommendedName>
        <fullName evidence="3">DUF7507 domain-containing protein</fullName>
    </recommendedName>
</protein>